<dbReference type="NCBIfam" id="TIGR01760">
    <property type="entry name" value="tape_meas_TP901"/>
    <property type="match status" value="1"/>
</dbReference>
<accession>A0A8S5PAY0</accession>
<organism evidence="6">
    <name type="scientific">Siphoviridae sp. ctsfh5</name>
    <dbReference type="NCBI Taxonomy" id="2825697"/>
    <lineage>
        <taxon>Viruses</taxon>
        <taxon>Duplodnaviria</taxon>
        <taxon>Heunggongvirae</taxon>
        <taxon>Uroviricota</taxon>
        <taxon>Caudoviricetes</taxon>
    </lineage>
</organism>
<dbReference type="GO" id="GO:0098003">
    <property type="term" value="P:viral tail assembly"/>
    <property type="evidence" value="ECO:0007669"/>
    <property type="project" value="UniProtKB-KW"/>
</dbReference>
<dbReference type="InterPro" id="IPR010090">
    <property type="entry name" value="Phage_tape_meas"/>
</dbReference>
<keyword evidence="3" id="KW-0175">Coiled coil</keyword>
<reference evidence="6" key="1">
    <citation type="journal article" date="2021" name="Proc. Natl. Acad. Sci. U.S.A.">
        <title>A Catalog of Tens of Thousands of Viruses from Human Metagenomes Reveals Hidden Associations with Chronic Diseases.</title>
        <authorList>
            <person name="Tisza M.J."/>
            <person name="Buck C.B."/>
        </authorList>
    </citation>
    <scope>NUCLEOTIDE SEQUENCE</scope>
    <source>
        <strain evidence="6">Ctsfh5</strain>
    </source>
</reference>
<feature type="compositionally biased region" description="Polar residues" evidence="4">
    <location>
        <begin position="1009"/>
        <end position="1023"/>
    </location>
</feature>
<evidence type="ECO:0000313" key="6">
    <source>
        <dbReference type="EMBL" id="DAE03611.1"/>
    </source>
</evidence>
<feature type="coiled-coil region" evidence="3">
    <location>
        <begin position="870"/>
        <end position="937"/>
    </location>
</feature>
<dbReference type="EMBL" id="BK015369">
    <property type="protein sequence ID" value="DAE03611.1"/>
    <property type="molecule type" value="Genomic_DNA"/>
</dbReference>
<name>A0A8S5PAY0_9CAUD</name>
<feature type="region of interest" description="Disordered" evidence="4">
    <location>
        <begin position="1009"/>
        <end position="1035"/>
    </location>
</feature>
<evidence type="ECO:0000256" key="3">
    <source>
        <dbReference type="SAM" id="Coils"/>
    </source>
</evidence>
<sequence>MADGKVVIETDLDSSGIEKGISKLGSLTTKGLKTAATTITGTAVALEGIGIAAVKAGSDFEAQMSRVKAISGAAGTEFEKLKDQAIQLGADTSFSASQAAEGMENLAAAGFTTNEIMEAMPGLLDMAAASGEDLANSSEIAASTLRGFGLEAEEAGHVADVLAENANRTNAAVSDTGEAMKYVAPLARAAGISFEETAAAIGIMANAGIKGSQAGTTLRGAISRLSKPTDDMRDAMEELGISFYDSNGKMKSLSEQVGMLEGAFGGMTDEQKNNYLVTLYGQEALSGMLALINEGQGSLTDLTKSYENCDGSAKKAADTMRDNLKGAIDELGGSAESLGIVFYEEVSGSLKDTAESATESINNITKAFQDGGMEAAIDAAGDEFANLAVKAAEHAPDMVDVAIDFIQSFTDGIVDNRKKLLGAAGDIAETLAGGLADLLPDELERPVDAAIDAISDSLNSGGLKKAGKTLVTTFDNLVDAAGNLAEKALPPLTKGLDLAAENLDVLAASAAAAFTAFKGYKVVKETSSVLSKGTKAWKAASDAVDVFNAAQLIAMESGIKSNATLTAGQTVIGLLTGKITLATAAQTAWNAVMNANPIGLVITAVGALAAGLTVYKLATDDSKESQYALTEEQKKANEEIHKQYEAYKELDSARKEAMESVNAEYGYLTELNNELKGLVDSNGQVKAGYEDRANFIVNQLSEALGIEKEKIWEIIQANGDLGTSIDQIIEKKKAEALLVANEEAYTEAIKNRADALKKYTDQTAEFETAQKNYNSTQEAANKVMDEYYSLLQTSPDAANAYLLASQSILKEADEAEAAFKEQKKSLKEAEGAYVEYNAIIQNYEGLSSAIISGDATKISEAMLNIQNSFITAENGTKTSLENQVKNMQENYAALKQAVEDGVPGVTQSMVDGAKQMVEKSKIELDKFQERAKESTGKAGDSAAQGFAEKTPAIVSAVEIAAQSAMEKLNSKSPEFQQSGKNSGDSLNQGLSSTKPAIDATSQDISNSLNEKLGSADTQSTGARKTSEYNLGLGSNKGQIDITSKNIAKSSVTLLGSENTKNTGAKKSSEYNSGLGSNKSAVDSTSKTLSNTANKSMASSDTGSTGKKQSSKYVDGILSKKSASESAGKSLANKADSGAKSVDGSSAGSGFGSGFVSGINSWIGSAVNAAANLAASALAAAKNFLGIHSPSREMKAVGKYFGQGFEQGIKGEEKQVQRTSENLSRIALESMDMSAITERMHEVMAMNTNRVTRQITSQNIHVQHAISNDSNRLSEREARIIGKAVADVVNDRMEEFKFIFKDRELGRAIREALK</sequence>
<feature type="compositionally biased region" description="Polar residues" evidence="4">
    <location>
        <begin position="970"/>
        <end position="994"/>
    </location>
</feature>
<feature type="domain" description="Phage tail tape measure protein" evidence="5">
    <location>
        <begin position="83"/>
        <end position="281"/>
    </location>
</feature>
<dbReference type="PANTHER" id="PTHR37813:SF1">
    <property type="entry name" value="FELS-2 PROPHAGE PROTEIN"/>
    <property type="match status" value="1"/>
</dbReference>
<feature type="region of interest" description="Disordered" evidence="4">
    <location>
        <begin position="1057"/>
        <end position="1110"/>
    </location>
</feature>
<evidence type="ECO:0000259" key="5">
    <source>
        <dbReference type="Pfam" id="PF10145"/>
    </source>
</evidence>
<protein>
    <submittedName>
        <fullName evidence="6">Minor tail protein</fullName>
    </submittedName>
</protein>
<evidence type="ECO:0000256" key="2">
    <source>
        <dbReference type="ARBA" id="ARBA00022612"/>
    </source>
</evidence>
<evidence type="ECO:0000256" key="1">
    <source>
        <dbReference type="ARBA" id="ARBA00022465"/>
    </source>
</evidence>
<feature type="region of interest" description="Disordered" evidence="4">
    <location>
        <begin position="968"/>
        <end position="994"/>
    </location>
</feature>
<keyword evidence="1" id="KW-1245">Viral tail assembly</keyword>
<keyword evidence="2" id="KW-1188">Viral release from host cell</keyword>
<dbReference type="Pfam" id="PF10145">
    <property type="entry name" value="PhageMin_Tail"/>
    <property type="match status" value="1"/>
</dbReference>
<dbReference type="PANTHER" id="PTHR37813">
    <property type="entry name" value="FELS-2 PROPHAGE PROTEIN"/>
    <property type="match status" value="1"/>
</dbReference>
<proteinExistence type="predicted"/>
<evidence type="ECO:0000256" key="4">
    <source>
        <dbReference type="SAM" id="MobiDB-lite"/>
    </source>
</evidence>